<dbReference type="RefSeq" id="WP_165798296.1">
    <property type="nucleotide sequence ID" value="NZ_FMAR01000015.1"/>
</dbReference>
<reference evidence="4 5" key="1">
    <citation type="submission" date="2016-08" db="EMBL/GenBank/DDBJ databases">
        <authorList>
            <person name="Seilhamer J.J."/>
        </authorList>
    </citation>
    <scope>NUCLEOTIDE SEQUENCE [LARGE SCALE GENOMIC DNA]</scope>
    <source>
        <strain evidence="4 5">A37T2</strain>
    </source>
</reference>
<dbReference type="AlphaFoldDB" id="A0A1C4FKJ3"/>
<dbReference type="SUPFAM" id="SSF52833">
    <property type="entry name" value="Thioredoxin-like"/>
    <property type="match status" value="1"/>
</dbReference>
<dbReference type="Proteomes" id="UP000242818">
    <property type="component" value="Unassembled WGS sequence"/>
</dbReference>
<dbReference type="PROSITE" id="PS51352">
    <property type="entry name" value="THIOREDOXIN_2"/>
    <property type="match status" value="1"/>
</dbReference>
<dbReference type="PANTHER" id="PTHR15337:SF11">
    <property type="entry name" value="THIOREDOXIN DOMAIN-CONTAINING PROTEIN"/>
    <property type="match status" value="1"/>
</dbReference>
<proteinExistence type="predicted"/>
<feature type="domain" description="Thioredoxin" evidence="3">
    <location>
        <begin position="14"/>
        <end position="151"/>
    </location>
</feature>
<evidence type="ECO:0000256" key="1">
    <source>
        <dbReference type="ARBA" id="ARBA00022729"/>
    </source>
</evidence>
<gene>
    <name evidence="4" type="ORF">GA0116948_11533</name>
</gene>
<dbReference type="InterPro" id="IPR013766">
    <property type="entry name" value="Thioredoxin_domain"/>
</dbReference>
<name>A0A1C4FKJ3_9BACT</name>
<dbReference type="Pfam" id="PF13098">
    <property type="entry name" value="Thioredoxin_2"/>
    <property type="match status" value="1"/>
</dbReference>
<dbReference type="InterPro" id="IPR036249">
    <property type="entry name" value="Thioredoxin-like_sf"/>
</dbReference>
<accession>A0A1C4FKJ3</accession>
<sequence length="420" mass="47578">MMKNTLLVFFLCLITGLAQAQDSAVYFEHTLSWEQVKAKAKAEHKYIFMDCFATWCGPCRMMRNSVFPTPEAGAFFNQHFINVSLQCDTTQRDNDQVKAWYPVAQQMNKLYGIRVFPTFLFFDENGQLVHRVVGAYGSAKEFITVSEAALDTSRQYYNQLAQFNQGRRDTTFLLRTCMAAYDANDTKNGTALFNAYFNTQPANSWLYKDRLQLMAKFVRSSKSQAFTFFMHHDAAIDTVMHAPGAALSLLMGVIRREELQGKTPLAGPNPDWQAMANHIAGKYPLLDTPIRIAVADRRMEFNLARKDSAGYIQAAKDYAKTFGPGIPAAKWDELANRLAYYGKDSSTFLLALQWNQHALAQQQPPAATANYLQTTACLHYRLGQQDKAITEMEKAIALSDDMHRYSMTLMLQKIKKGESI</sequence>
<evidence type="ECO:0000313" key="5">
    <source>
        <dbReference type="Proteomes" id="UP000242818"/>
    </source>
</evidence>
<dbReference type="InterPro" id="IPR012336">
    <property type="entry name" value="Thioredoxin-like_fold"/>
</dbReference>
<protein>
    <submittedName>
        <fullName evidence="4">Thioredoxin-related protein</fullName>
    </submittedName>
</protein>
<feature type="chain" id="PRO_5008692054" evidence="2">
    <location>
        <begin position="21"/>
        <end position="420"/>
    </location>
</feature>
<evidence type="ECO:0000313" key="4">
    <source>
        <dbReference type="EMBL" id="SCC56517.1"/>
    </source>
</evidence>
<feature type="signal peptide" evidence="2">
    <location>
        <begin position="1"/>
        <end position="20"/>
    </location>
</feature>
<evidence type="ECO:0000256" key="2">
    <source>
        <dbReference type="SAM" id="SignalP"/>
    </source>
</evidence>
<dbReference type="InterPro" id="IPR051099">
    <property type="entry name" value="AGR/TXD"/>
</dbReference>
<dbReference type="STRING" id="1335309.GA0116948_11533"/>
<keyword evidence="5" id="KW-1185">Reference proteome</keyword>
<evidence type="ECO:0000259" key="3">
    <source>
        <dbReference type="PROSITE" id="PS51352"/>
    </source>
</evidence>
<dbReference type="PANTHER" id="PTHR15337">
    <property type="entry name" value="ANTERIOR GRADIENT PROTEIN-RELATED"/>
    <property type="match status" value="1"/>
</dbReference>
<organism evidence="4 5">
    <name type="scientific">Chitinophaga costaii</name>
    <dbReference type="NCBI Taxonomy" id="1335309"/>
    <lineage>
        <taxon>Bacteria</taxon>
        <taxon>Pseudomonadati</taxon>
        <taxon>Bacteroidota</taxon>
        <taxon>Chitinophagia</taxon>
        <taxon>Chitinophagales</taxon>
        <taxon>Chitinophagaceae</taxon>
        <taxon>Chitinophaga</taxon>
    </lineage>
</organism>
<keyword evidence="1 2" id="KW-0732">Signal</keyword>
<dbReference type="EMBL" id="FMAR01000015">
    <property type="protein sequence ID" value="SCC56517.1"/>
    <property type="molecule type" value="Genomic_DNA"/>
</dbReference>
<dbReference type="Gene3D" id="3.40.30.10">
    <property type="entry name" value="Glutaredoxin"/>
    <property type="match status" value="1"/>
</dbReference>